<dbReference type="Proteomes" id="UP001460270">
    <property type="component" value="Unassembled WGS sequence"/>
</dbReference>
<keyword evidence="12" id="KW-1185">Reference proteome</keyword>
<dbReference type="InterPro" id="IPR036048">
    <property type="entry name" value="Interleukin_8-like_sf"/>
</dbReference>
<feature type="chain" id="PRO_5043085552" description="C-C motif chemokine" evidence="9">
    <location>
        <begin position="19"/>
        <end position="85"/>
    </location>
</feature>
<accession>A0AAW0NT37</accession>
<dbReference type="GO" id="GO:0006955">
    <property type="term" value="P:immune response"/>
    <property type="evidence" value="ECO:0007669"/>
    <property type="project" value="InterPro"/>
</dbReference>
<dbReference type="PRINTS" id="PR00436">
    <property type="entry name" value="INTERLEUKIN8"/>
</dbReference>
<evidence type="ECO:0000256" key="7">
    <source>
        <dbReference type="ARBA" id="ARBA00044740"/>
    </source>
</evidence>
<feature type="signal peptide" evidence="9">
    <location>
        <begin position="1"/>
        <end position="18"/>
    </location>
</feature>
<gene>
    <name evidence="11" type="ORF">WMY93_015564</name>
</gene>
<comment type="subunit">
    <text evidence="8">Self-associates. Also heterodimer of MIP-1-alpha(4-69) and MIP-1-beta(3-69). Interacts with CCR1.</text>
</comment>
<dbReference type="InterPro" id="IPR001811">
    <property type="entry name" value="Chemokine_IL8-like_dom"/>
</dbReference>
<reference evidence="12" key="1">
    <citation type="submission" date="2024-04" db="EMBL/GenBank/DDBJ databases">
        <title>Salinicola lusitanus LLJ914,a marine bacterium isolated from the Okinawa Trough.</title>
        <authorList>
            <person name="Li J."/>
        </authorList>
    </citation>
    <scope>NUCLEOTIDE SEQUENCE [LARGE SCALE GENOMIC DNA]</scope>
</reference>
<dbReference type="AlphaFoldDB" id="A0AAW0NT37"/>
<keyword evidence="5 9" id="KW-0732">Signal</keyword>
<evidence type="ECO:0000256" key="2">
    <source>
        <dbReference type="ARBA" id="ARBA00010868"/>
    </source>
</evidence>
<keyword evidence="3 9" id="KW-0202">Cytokine</keyword>
<dbReference type="PANTHER" id="PTHR12015">
    <property type="entry name" value="SMALL INDUCIBLE CYTOKINE A"/>
    <property type="match status" value="1"/>
</dbReference>
<dbReference type="Gene3D" id="2.40.50.40">
    <property type="match status" value="1"/>
</dbReference>
<dbReference type="PANTHER" id="PTHR12015:SF183">
    <property type="entry name" value="C-C MOTIF CHEMOKINE 3"/>
    <property type="match status" value="1"/>
</dbReference>
<name>A0AAW0NT37_9GOBI</name>
<evidence type="ECO:0000313" key="11">
    <source>
        <dbReference type="EMBL" id="KAK7906952.1"/>
    </source>
</evidence>
<dbReference type="CDD" id="cd00169">
    <property type="entry name" value="Chemokine"/>
    <property type="match status" value="1"/>
</dbReference>
<evidence type="ECO:0000259" key="10">
    <source>
        <dbReference type="SMART" id="SM00199"/>
    </source>
</evidence>
<comment type="function">
    <text evidence="7">Monokine with inflammatory and chemokinetic properties. Binds to CCR1, CCR4 and CCR5. One of the major HIV-suppressive factors produced by CD8+ T-cells. Recombinant MIP-1-alpha induces a dose-dependent inhibition of different strains of HIV-1, HIV-2, and simian immunodeficiency virus (SIV).</text>
</comment>
<dbReference type="InterPro" id="IPR039809">
    <property type="entry name" value="Chemokine_b/g/d"/>
</dbReference>
<dbReference type="PROSITE" id="PS00472">
    <property type="entry name" value="SMALL_CYTOKINES_CC"/>
    <property type="match status" value="1"/>
</dbReference>
<dbReference type="GO" id="GO:0008009">
    <property type="term" value="F:chemokine activity"/>
    <property type="evidence" value="ECO:0007669"/>
    <property type="project" value="InterPro"/>
</dbReference>
<keyword evidence="9" id="KW-0145">Chemotaxis</keyword>
<proteinExistence type="inferred from homology"/>
<evidence type="ECO:0000256" key="5">
    <source>
        <dbReference type="ARBA" id="ARBA00022729"/>
    </source>
</evidence>
<evidence type="ECO:0000256" key="6">
    <source>
        <dbReference type="ARBA" id="ARBA00023157"/>
    </source>
</evidence>
<dbReference type="SUPFAM" id="SSF54117">
    <property type="entry name" value="Interleukin 8-like chemokines"/>
    <property type="match status" value="1"/>
</dbReference>
<evidence type="ECO:0000256" key="1">
    <source>
        <dbReference type="ARBA" id="ARBA00004613"/>
    </source>
</evidence>
<dbReference type="SMART" id="SM00199">
    <property type="entry name" value="SCY"/>
    <property type="match status" value="1"/>
</dbReference>
<evidence type="ECO:0000256" key="9">
    <source>
        <dbReference type="RuleBase" id="RU361150"/>
    </source>
</evidence>
<dbReference type="GO" id="GO:0005615">
    <property type="term" value="C:extracellular space"/>
    <property type="evidence" value="ECO:0007669"/>
    <property type="project" value="UniProtKB-KW"/>
</dbReference>
<keyword evidence="6" id="KW-1015">Disulfide bond</keyword>
<dbReference type="InterPro" id="IPR000827">
    <property type="entry name" value="Chemokine_CC_CS"/>
</dbReference>
<comment type="caution">
    <text evidence="11">The sequence shown here is derived from an EMBL/GenBank/DDBJ whole genome shotgun (WGS) entry which is preliminary data.</text>
</comment>
<evidence type="ECO:0000256" key="8">
    <source>
        <dbReference type="ARBA" id="ARBA00046726"/>
    </source>
</evidence>
<evidence type="ECO:0000256" key="3">
    <source>
        <dbReference type="ARBA" id="ARBA00022514"/>
    </source>
</evidence>
<dbReference type="EMBL" id="JBBPFD010000011">
    <property type="protein sequence ID" value="KAK7906952.1"/>
    <property type="molecule type" value="Genomic_DNA"/>
</dbReference>
<organism evidence="11 12">
    <name type="scientific">Mugilogobius chulae</name>
    <name type="common">yellowstripe goby</name>
    <dbReference type="NCBI Taxonomy" id="88201"/>
    <lineage>
        <taxon>Eukaryota</taxon>
        <taxon>Metazoa</taxon>
        <taxon>Chordata</taxon>
        <taxon>Craniata</taxon>
        <taxon>Vertebrata</taxon>
        <taxon>Euteleostomi</taxon>
        <taxon>Actinopterygii</taxon>
        <taxon>Neopterygii</taxon>
        <taxon>Teleostei</taxon>
        <taxon>Neoteleostei</taxon>
        <taxon>Acanthomorphata</taxon>
        <taxon>Gobiaria</taxon>
        <taxon>Gobiiformes</taxon>
        <taxon>Gobioidei</taxon>
        <taxon>Gobiidae</taxon>
        <taxon>Gobionellinae</taxon>
        <taxon>Mugilogobius</taxon>
    </lineage>
</organism>
<sequence length="85" mass="9609">MTLLLAVTLVCCVTVCTSQSYVPDKCCFEFRREQLPSSAVVRYAWTSSHCARTAILFKMKLGKEFCVDPEADWVKKIVNSIEANK</sequence>
<keyword evidence="4 9" id="KW-0964">Secreted</keyword>
<comment type="similarity">
    <text evidence="2 9">Belongs to the intercrine beta (chemokine CC) family.</text>
</comment>
<protein>
    <recommendedName>
        <fullName evidence="9">C-C motif chemokine</fullName>
    </recommendedName>
</protein>
<feature type="domain" description="Chemokine interleukin-8-like" evidence="10">
    <location>
        <begin position="23"/>
        <end position="81"/>
    </location>
</feature>
<dbReference type="Pfam" id="PF00048">
    <property type="entry name" value="IL8"/>
    <property type="match status" value="1"/>
</dbReference>
<comment type="subcellular location">
    <subcellularLocation>
        <location evidence="1 9">Secreted</location>
    </subcellularLocation>
</comment>
<evidence type="ECO:0000313" key="12">
    <source>
        <dbReference type="Proteomes" id="UP001460270"/>
    </source>
</evidence>
<evidence type="ECO:0000256" key="4">
    <source>
        <dbReference type="ARBA" id="ARBA00022525"/>
    </source>
</evidence>